<evidence type="ECO:0000313" key="2">
    <source>
        <dbReference type="Proteomes" id="UP000281553"/>
    </source>
</evidence>
<organism evidence="1 2">
    <name type="scientific">Dibothriocephalus latus</name>
    <name type="common">Fish tapeworm</name>
    <name type="synonym">Diphyllobothrium latum</name>
    <dbReference type="NCBI Taxonomy" id="60516"/>
    <lineage>
        <taxon>Eukaryota</taxon>
        <taxon>Metazoa</taxon>
        <taxon>Spiralia</taxon>
        <taxon>Lophotrochozoa</taxon>
        <taxon>Platyhelminthes</taxon>
        <taxon>Cestoda</taxon>
        <taxon>Eucestoda</taxon>
        <taxon>Diphyllobothriidea</taxon>
        <taxon>Diphyllobothriidae</taxon>
        <taxon>Dibothriocephalus</taxon>
    </lineage>
</organism>
<protein>
    <submittedName>
        <fullName evidence="1">Uncharacterized protein</fullName>
    </submittedName>
</protein>
<evidence type="ECO:0000313" key="1">
    <source>
        <dbReference type="EMBL" id="VDK38680.1"/>
    </source>
</evidence>
<keyword evidence="2" id="KW-1185">Reference proteome</keyword>
<name>A0A3P6Q318_DIBLA</name>
<sequence>MTRPAGSFVETRRTWSSSIGSRLLLRSSRRTCHQENLWLTTFPMFHHPVLLPHRFPQYFLFLQFPSTQLLRHPPEP</sequence>
<dbReference type="EMBL" id="UYRU01005350">
    <property type="protein sequence ID" value="VDK38680.1"/>
    <property type="molecule type" value="Genomic_DNA"/>
</dbReference>
<proteinExistence type="predicted"/>
<accession>A0A3P6Q318</accession>
<reference evidence="1 2" key="1">
    <citation type="submission" date="2018-11" db="EMBL/GenBank/DDBJ databases">
        <authorList>
            <consortium name="Pathogen Informatics"/>
        </authorList>
    </citation>
    <scope>NUCLEOTIDE SEQUENCE [LARGE SCALE GENOMIC DNA]</scope>
</reference>
<gene>
    <name evidence="1" type="ORF">DILT_LOCUS970</name>
</gene>
<dbReference type="Proteomes" id="UP000281553">
    <property type="component" value="Unassembled WGS sequence"/>
</dbReference>
<dbReference type="AlphaFoldDB" id="A0A3P6Q318"/>